<dbReference type="Pfam" id="PF00520">
    <property type="entry name" value="Ion_trans"/>
    <property type="match status" value="1"/>
</dbReference>
<feature type="coiled-coil region" evidence="5">
    <location>
        <begin position="243"/>
        <end position="270"/>
    </location>
</feature>
<keyword evidence="3 6" id="KW-1133">Transmembrane helix</keyword>
<dbReference type="PANTHER" id="PTHR10037">
    <property type="entry name" value="VOLTAGE-GATED CATION CHANNEL CALCIUM AND SODIUM"/>
    <property type="match status" value="1"/>
</dbReference>
<comment type="caution">
    <text evidence="8">The sequence shown here is derived from an EMBL/GenBank/DDBJ whole genome shotgun (WGS) entry which is preliminary data.</text>
</comment>
<dbReference type="InterPro" id="IPR043203">
    <property type="entry name" value="VGCC_Ca_Na"/>
</dbReference>
<evidence type="ECO:0000259" key="7">
    <source>
        <dbReference type="Pfam" id="PF00520"/>
    </source>
</evidence>
<keyword evidence="4 6" id="KW-0472">Membrane</keyword>
<sequence length="284" mass="30743">MSTWRRSLATTVESRTAQFAVMGVIVVNAVVLGLQTTDWGRRDAPATWLAAVDVACLTVFVVELALKMVAHGRGFFRSGWNVFDLAVVSIALVPASEGLAVLRALRALRILRLISAAPQLRFVVGALGSAIPGMASIGALLMLIFYVGAVMATTMFGGTFPEWFGSLGGSAYSLFQIMTLESWSMGIVRPVMEVHPWAWAFFVPFILVSAFTVLNLFIAVIVDSMTQLRAHGTQEEPVVEATLNDVQASVAALERQVAELTRALRTERESRREVDLDPDGGPTS</sequence>
<dbReference type="PANTHER" id="PTHR10037:SF62">
    <property type="entry name" value="SODIUM CHANNEL PROTEIN 60E"/>
    <property type="match status" value="1"/>
</dbReference>
<dbReference type="EMBL" id="BAAAPY010000004">
    <property type="protein sequence ID" value="GAA2076788.1"/>
    <property type="molecule type" value="Genomic_DNA"/>
</dbReference>
<reference evidence="8 9" key="1">
    <citation type="journal article" date="2019" name="Int. J. Syst. Evol. Microbiol.">
        <title>The Global Catalogue of Microorganisms (GCM) 10K type strain sequencing project: providing services to taxonomists for standard genome sequencing and annotation.</title>
        <authorList>
            <consortium name="The Broad Institute Genomics Platform"/>
            <consortium name="The Broad Institute Genome Sequencing Center for Infectious Disease"/>
            <person name="Wu L."/>
            <person name="Ma J."/>
        </authorList>
    </citation>
    <scope>NUCLEOTIDE SEQUENCE [LARGE SCALE GENOMIC DNA]</scope>
    <source>
        <strain evidence="8 9">JCM 15749</strain>
    </source>
</reference>
<gene>
    <name evidence="8" type="ORF">GCM10009821_15300</name>
</gene>
<protein>
    <recommendedName>
        <fullName evidence="7">Ion transport domain-containing protein</fullName>
    </recommendedName>
</protein>
<feature type="transmembrane region" description="Helical" evidence="6">
    <location>
        <begin position="82"/>
        <end position="102"/>
    </location>
</feature>
<comment type="subcellular location">
    <subcellularLocation>
        <location evidence="1">Membrane</location>
        <topology evidence="1">Multi-pass membrane protein</topology>
    </subcellularLocation>
</comment>
<evidence type="ECO:0000313" key="8">
    <source>
        <dbReference type="EMBL" id="GAA2076788.1"/>
    </source>
</evidence>
<keyword evidence="9" id="KW-1185">Reference proteome</keyword>
<dbReference type="Proteomes" id="UP001501480">
    <property type="component" value="Unassembled WGS sequence"/>
</dbReference>
<dbReference type="InterPro" id="IPR005821">
    <property type="entry name" value="Ion_trans_dom"/>
</dbReference>
<keyword evidence="5" id="KW-0175">Coiled coil</keyword>
<keyword evidence="2 6" id="KW-0812">Transmembrane</keyword>
<feature type="transmembrane region" description="Helical" evidence="6">
    <location>
        <begin position="197"/>
        <end position="222"/>
    </location>
</feature>
<dbReference type="SUPFAM" id="SSF81324">
    <property type="entry name" value="Voltage-gated potassium channels"/>
    <property type="match status" value="1"/>
</dbReference>
<evidence type="ECO:0000256" key="1">
    <source>
        <dbReference type="ARBA" id="ARBA00004141"/>
    </source>
</evidence>
<dbReference type="Gene3D" id="1.10.287.70">
    <property type="match status" value="1"/>
</dbReference>
<feature type="domain" description="Ion transport" evidence="7">
    <location>
        <begin position="17"/>
        <end position="231"/>
    </location>
</feature>
<proteinExistence type="predicted"/>
<evidence type="ECO:0000256" key="5">
    <source>
        <dbReference type="SAM" id="Coils"/>
    </source>
</evidence>
<evidence type="ECO:0000313" key="9">
    <source>
        <dbReference type="Proteomes" id="UP001501480"/>
    </source>
</evidence>
<organism evidence="8 9">
    <name type="scientific">Aeromicrobium halocynthiae</name>
    <dbReference type="NCBI Taxonomy" id="560557"/>
    <lineage>
        <taxon>Bacteria</taxon>
        <taxon>Bacillati</taxon>
        <taxon>Actinomycetota</taxon>
        <taxon>Actinomycetes</taxon>
        <taxon>Propionibacteriales</taxon>
        <taxon>Nocardioidaceae</taxon>
        <taxon>Aeromicrobium</taxon>
    </lineage>
</organism>
<feature type="transmembrane region" description="Helical" evidence="6">
    <location>
        <begin position="46"/>
        <end position="70"/>
    </location>
</feature>
<evidence type="ECO:0000256" key="3">
    <source>
        <dbReference type="ARBA" id="ARBA00022989"/>
    </source>
</evidence>
<accession>A0ABN2VYN6</accession>
<evidence type="ECO:0000256" key="4">
    <source>
        <dbReference type="ARBA" id="ARBA00023136"/>
    </source>
</evidence>
<dbReference type="InterPro" id="IPR027359">
    <property type="entry name" value="Volt_channel_dom_sf"/>
</dbReference>
<feature type="transmembrane region" description="Helical" evidence="6">
    <location>
        <begin position="16"/>
        <end position="34"/>
    </location>
</feature>
<name>A0ABN2VYN6_9ACTN</name>
<dbReference type="RefSeq" id="WP_344326580.1">
    <property type="nucleotide sequence ID" value="NZ_BAAAPY010000004.1"/>
</dbReference>
<evidence type="ECO:0000256" key="6">
    <source>
        <dbReference type="SAM" id="Phobius"/>
    </source>
</evidence>
<evidence type="ECO:0000256" key="2">
    <source>
        <dbReference type="ARBA" id="ARBA00022692"/>
    </source>
</evidence>
<dbReference type="Gene3D" id="1.20.120.350">
    <property type="entry name" value="Voltage-gated potassium channels. Chain C"/>
    <property type="match status" value="1"/>
</dbReference>
<feature type="transmembrane region" description="Helical" evidence="6">
    <location>
        <begin position="122"/>
        <end position="147"/>
    </location>
</feature>